<dbReference type="HOGENOM" id="CLU_2182105_0_0_10"/>
<reference evidence="2" key="1">
    <citation type="journal article" date="2012" name="Stand. Genomic Sci.">
        <title>Permanent draft genome sequence of the gliding predator Saprospira grandis strain Sa g1 (= HR1).</title>
        <authorList>
            <person name="Mavromatis K."/>
            <person name="Chertkov O."/>
            <person name="Lapidus A."/>
            <person name="Nolan M."/>
            <person name="Lucas S."/>
            <person name="Tice H."/>
            <person name="Del Rio T.G."/>
            <person name="Cheng J.F."/>
            <person name="Han C."/>
            <person name="Tapia R."/>
            <person name="Bruce D."/>
            <person name="Goodwin L.A."/>
            <person name="Pitluck S."/>
            <person name="Huntemann M."/>
            <person name="Liolios K."/>
            <person name="Pagani I."/>
            <person name="Ivanova N."/>
            <person name="Mikhailova N."/>
            <person name="Pati A."/>
            <person name="Chen A."/>
            <person name="Palaniappan K."/>
            <person name="Land M."/>
            <person name="Brambilla E.M."/>
            <person name="Rohde M."/>
            <person name="Spring S."/>
            <person name="Goker M."/>
            <person name="Detter J.C."/>
            <person name="Bristow J."/>
            <person name="Eisen J.A."/>
            <person name="Markowitz V."/>
            <person name="Hugenholtz P."/>
            <person name="Kyrpides N.C."/>
            <person name="Klenk H.P."/>
            <person name="Woyke T."/>
        </authorList>
    </citation>
    <scope>NUCLEOTIDE SEQUENCE [LARGE SCALE GENOMIC DNA]</scope>
    <source>
        <strain evidence="2">DSM 2844</strain>
    </source>
</reference>
<dbReference type="RefSeq" id="WP_002656682.1">
    <property type="nucleotide sequence ID" value="NZ_JH719942.1"/>
</dbReference>
<dbReference type="Proteomes" id="UP000005113">
    <property type="component" value="Unassembled WGS sequence"/>
</dbReference>
<dbReference type="AlphaFoldDB" id="J0NX06"/>
<evidence type="ECO:0000313" key="2">
    <source>
        <dbReference type="Proteomes" id="UP000005113"/>
    </source>
</evidence>
<gene>
    <name evidence="1" type="ORF">SapgrDRAFT_0284</name>
</gene>
<evidence type="ECO:0000313" key="1">
    <source>
        <dbReference type="EMBL" id="EJF52034.1"/>
    </source>
</evidence>
<sequence>MSNLDIIKDILSENYLAADQDLLIEENRTRKKKGFRMEYPIHKRAGIAHCLYRYEDDAFPFFKFPKTGKGQKGVKGLKKMCDYILFAEEQGDDRLYIFLIELKLGPTSA</sequence>
<accession>J0NX06</accession>
<name>J0NX06_9BACT</name>
<protein>
    <submittedName>
        <fullName evidence="1">Uncharacterized protein</fullName>
    </submittedName>
</protein>
<dbReference type="OrthoDB" id="1448305at2"/>
<proteinExistence type="predicted"/>
<dbReference type="EMBL" id="JH719942">
    <property type="protein sequence ID" value="EJF52034.1"/>
    <property type="molecule type" value="Genomic_DNA"/>
</dbReference>
<organism evidence="1 2">
    <name type="scientific">Saprospira grandis DSM 2844</name>
    <dbReference type="NCBI Taxonomy" id="694433"/>
    <lineage>
        <taxon>Bacteria</taxon>
        <taxon>Pseudomonadati</taxon>
        <taxon>Bacteroidota</taxon>
        <taxon>Saprospiria</taxon>
        <taxon>Saprospirales</taxon>
        <taxon>Saprospiraceae</taxon>
        <taxon>Saprospira</taxon>
    </lineage>
</organism>